<organism evidence="1 2">
    <name type="scientific">Brevibacillus ruminantium</name>
    <dbReference type="NCBI Taxonomy" id="2950604"/>
    <lineage>
        <taxon>Bacteria</taxon>
        <taxon>Bacillati</taxon>
        <taxon>Bacillota</taxon>
        <taxon>Bacilli</taxon>
        <taxon>Bacillales</taxon>
        <taxon>Paenibacillaceae</taxon>
        <taxon>Brevibacillus</taxon>
    </lineage>
</organism>
<accession>A0ABY4WA23</accession>
<evidence type="ECO:0000313" key="1">
    <source>
        <dbReference type="EMBL" id="USG63691.1"/>
    </source>
</evidence>
<dbReference type="RefSeq" id="WP_251870770.1">
    <property type="nucleotide sequence ID" value="NZ_CP098755.1"/>
</dbReference>
<dbReference type="EMBL" id="CP098755">
    <property type="protein sequence ID" value="USG63691.1"/>
    <property type="molecule type" value="Genomic_DNA"/>
</dbReference>
<sequence>MHIQQGIEFLSQTTRQLILDEHAKRLSINDNRELADRLTDPQLIEQYWTQTDAGEKEVITLFVTSATRGFFRKKEWEKWVQNRGHVLSAGLNKLRRMGMILTVRKMWGEVGFIMPREVKETFTLCLIQGRQSKESPPETLPYYISAGRGIHLDLFGVLAYLRDSTVPLTQKGQIHRRILLKLAPLLSISDQHVSGWAEAMLPEVKQEGMALTIVLDVAIRLGLVRSQGRMMILDQTVLGEWLAASPKKRWDDLYSLLVEEYLPHESWWDGLVAVMKHAEPDHWHSIQEQIRTLESAGFEVSTSAAELATKEWLHLLLGFGWIQMGESASGEVYWRWNRLPLLPPTERWFIDPSGMVTIPPLVPLLALWELSFFCPLSFAGDLISGELQAKPLQAYLSAGGKEEDVIAVLQRHCVHPLPESLEQLIYLWGRQTRQIQLEPFIRVRTAHPGLLEEIKGLKPFQRFLGMVISPTEFLVTPEQEKEVMALFRKYGYEPFQARKGRTEALAGEETRQGRQEGLFSIPLPWDGFAVENTFPDQLEGMHHYTTLPKMWTQHFQSYHPQTMRTLLQRASELGLDIQAELGNKEVKEGIPRQLSVEMGYWYVSLESGKKKLRCKLDDIQRVRIVLPEYLY</sequence>
<keyword evidence="1" id="KW-0378">Hydrolase</keyword>
<keyword evidence="1" id="KW-0347">Helicase</keyword>
<name>A0ABY4WA23_9BACL</name>
<keyword evidence="2" id="KW-1185">Reference proteome</keyword>
<protein>
    <submittedName>
        <fullName evidence="1">Helicase-associated domain-containing protein</fullName>
    </submittedName>
</protein>
<keyword evidence="1" id="KW-0547">Nucleotide-binding</keyword>
<evidence type="ECO:0000313" key="2">
    <source>
        <dbReference type="Proteomes" id="UP001056500"/>
    </source>
</evidence>
<gene>
    <name evidence="1" type="ORF">NDK47_16075</name>
</gene>
<keyword evidence="1" id="KW-0067">ATP-binding</keyword>
<proteinExistence type="predicted"/>
<dbReference type="GO" id="GO:0004386">
    <property type="term" value="F:helicase activity"/>
    <property type="evidence" value="ECO:0007669"/>
    <property type="project" value="UniProtKB-KW"/>
</dbReference>
<dbReference type="Proteomes" id="UP001056500">
    <property type="component" value="Chromosome"/>
</dbReference>
<reference evidence="1" key="1">
    <citation type="submission" date="2022-06" db="EMBL/GenBank/DDBJ databases">
        <title>Genome sequencing of Brevibacillus sp. BB3-R1.</title>
        <authorList>
            <person name="Heo J."/>
            <person name="Lee D."/>
            <person name="Won M."/>
            <person name="Han B.-H."/>
            <person name="Hong S.-B."/>
            <person name="Kwon S.-W."/>
        </authorList>
    </citation>
    <scope>NUCLEOTIDE SEQUENCE</scope>
    <source>
        <strain evidence="1">BB3-R1</strain>
    </source>
</reference>